<feature type="transmembrane region" description="Helical" evidence="1">
    <location>
        <begin position="6"/>
        <end position="26"/>
    </location>
</feature>
<name>A0ABU2B796_9CORY</name>
<dbReference type="EMBL" id="JAVDYF010000001">
    <property type="protein sequence ID" value="MDR7354481.1"/>
    <property type="molecule type" value="Genomic_DNA"/>
</dbReference>
<dbReference type="NCBIfam" id="NF009318">
    <property type="entry name" value="PRK12674.2-3"/>
    <property type="match status" value="1"/>
</dbReference>
<keyword evidence="1" id="KW-0472">Membrane</keyword>
<evidence type="ECO:0000313" key="3">
    <source>
        <dbReference type="Proteomes" id="UP001183619"/>
    </source>
</evidence>
<feature type="transmembrane region" description="Helical" evidence="1">
    <location>
        <begin position="38"/>
        <end position="57"/>
    </location>
</feature>
<protein>
    <submittedName>
        <fullName evidence="2">Multicomponent Na+:H+ antiporter subunit G</fullName>
    </submittedName>
</protein>
<organism evidence="2 3">
    <name type="scientific">Corynebacterium felinum</name>
    <dbReference type="NCBI Taxonomy" id="131318"/>
    <lineage>
        <taxon>Bacteria</taxon>
        <taxon>Bacillati</taxon>
        <taxon>Actinomycetota</taxon>
        <taxon>Actinomycetes</taxon>
        <taxon>Mycobacteriales</taxon>
        <taxon>Corynebacteriaceae</taxon>
        <taxon>Corynebacterium</taxon>
    </lineage>
</organism>
<proteinExistence type="predicted"/>
<reference evidence="2 3" key="1">
    <citation type="submission" date="2023-07" db="EMBL/GenBank/DDBJ databases">
        <title>Sequencing the genomes of 1000 actinobacteria strains.</title>
        <authorList>
            <person name="Klenk H.-P."/>
        </authorList>
    </citation>
    <scope>NUCLEOTIDE SEQUENCE [LARGE SCALE GENOMIC DNA]</scope>
    <source>
        <strain evidence="2 3">DSM 44508</strain>
    </source>
</reference>
<feature type="transmembrane region" description="Helical" evidence="1">
    <location>
        <begin position="69"/>
        <end position="90"/>
    </location>
</feature>
<dbReference type="Proteomes" id="UP001183619">
    <property type="component" value="Unassembled WGS sequence"/>
</dbReference>
<gene>
    <name evidence="2" type="ORF">J2S37_001019</name>
</gene>
<evidence type="ECO:0000313" key="2">
    <source>
        <dbReference type="EMBL" id="MDR7354481.1"/>
    </source>
</evidence>
<comment type="caution">
    <text evidence="2">The sequence shown here is derived from an EMBL/GenBank/DDBJ whole genome shotgun (WGS) entry which is preliminary data.</text>
</comment>
<keyword evidence="1" id="KW-0812">Transmembrane</keyword>
<dbReference type="RefSeq" id="WP_277104819.1">
    <property type="nucleotide sequence ID" value="NZ_BAAAJS010000009.1"/>
</dbReference>
<accession>A0ABU2B796</accession>
<keyword evidence="3" id="KW-1185">Reference proteome</keyword>
<sequence length="107" mass="11178">MIAELIAGTLIVLAGFLMLLTTVLVWRLRHDPLTCANLLGPATGVGLPLIIIAKLVIDFSVHGFSATDLLRGIGAIAGLLVVLAIGAFLLGRSLYNVASEEQSTPQS</sequence>
<keyword evidence="1" id="KW-1133">Transmembrane helix</keyword>
<evidence type="ECO:0000256" key="1">
    <source>
        <dbReference type="SAM" id="Phobius"/>
    </source>
</evidence>